<evidence type="ECO:0000256" key="1">
    <source>
        <dbReference type="SAM" id="SignalP"/>
    </source>
</evidence>
<keyword evidence="1" id="KW-0732">Signal</keyword>
<dbReference type="RefSeq" id="WP_148781250.1">
    <property type="nucleotide sequence ID" value="NZ_VNHU01000001.1"/>
</dbReference>
<gene>
    <name evidence="2" type="ORF">BD809_101387</name>
</gene>
<evidence type="ECO:0000313" key="2">
    <source>
        <dbReference type="EMBL" id="TYP77235.1"/>
    </source>
</evidence>
<dbReference type="SUPFAM" id="SSF160574">
    <property type="entry name" value="BT0923-like"/>
    <property type="match status" value="1"/>
</dbReference>
<keyword evidence="3" id="KW-1185">Reference proteome</keyword>
<organism evidence="2 3">
    <name type="scientific">Aquimarina intermedia</name>
    <dbReference type="NCBI Taxonomy" id="350814"/>
    <lineage>
        <taxon>Bacteria</taxon>
        <taxon>Pseudomonadati</taxon>
        <taxon>Bacteroidota</taxon>
        <taxon>Flavobacteriia</taxon>
        <taxon>Flavobacteriales</taxon>
        <taxon>Flavobacteriaceae</taxon>
        <taxon>Aquimarina</taxon>
    </lineage>
</organism>
<dbReference type="Proteomes" id="UP000324376">
    <property type="component" value="Unassembled WGS sequence"/>
</dbReference>
<comment type="caution">
    <text evidence="2">The sequence shown here is derived from an EMBL/GenBank/DDBJ whole genome shotgun (WGS) entry which is preliminary data.</text>
</comment>
<evidence type="ECO:0008006" key="4">
    <source>
        <dbReference type="Google" id="ProtNLM"/>
    </source>
</evidence>
<evidence type="ECO:0000313" key="3">
    <source>
        <dbReference type="Proteomes" id="UP000324376"/>
    </source>
</evidence>
<dbReference type="OrthoDB" id="1099258at2"/>
<proteinExistence type="predicted"/>
<dbReference type="EMBL" id="VNHU01000001">
    <property type="protein sequence ID" value="TYP77235.1"/>
    <property type="molecule type" value="Genomic_DNA"/>
</dbReference>
<sequence>MKKLFVIPVAVLAFTFGNQAVAAQDLAVNSTTEVSATQEKYTDVAVETLPQPVIDAVAKDFAGATISKASAKQDASAFKLELAKEDGESMEVYVDAEGNWISE</sequence>
<feature type="chain" id="PRO_5024450366" description="PepSY-like beta-lactamase-inhibitor" evidence="1">
    <location>
        <begin position="23"/>
        <end position="103"/>
    </location>
</feature>
<name>A0A5S5CCY5_9FLAO</name>
<accession>A0A5S5CCY5</accession>
<dbReference type="Gene3D" id="3.40.1420.30">
    <property type="match status" value="1"/>
</dbReference>
<protein>
    <recommendedName>
        <fullName evidence="4">PepSY-like beta-lactamase-inhibitor</fullName>
    </recommendedName>
</protein>
<reference evidence="2 3" key="1">
    <citation type="submission" date="2019-07" db="EMBL/GenBank/DDBJ databases">
        <title>Genomic Encyclopedia of Archaeal and Bacterial Type Strains, Phase II (KMG-II): from individual species to whole genera.</title>
        <authorList>
            <person name="Goeker M."/>
        </authorList>
    </citation>
    <scope>NUCLEOTIDE SEQUENCE [LARGE SCALE GENOMIC DNA]</scope>
    <source>
        <strain evidence="2 3">DSM 17527</strain>
    </source>
</reference>
<dbReference type="AlphaFoldDB" id="A0A5S5CCY5"/>
<feature type="signal peptide" evidence="1">
    <location>
        <begin position="1"/>
        <end position="22"/>
    </location>
</feature>